<feature type="region of interest" description="Disordered" evidence="9">
    <location>
        <begin position="1"/>
        <end position="20"/>
    </location>
</feature>
<evidence type="ECO:0000256" key="2">
    <source>
        <dbReference type="ARBA" id="ARBA00012251"/>
    </source>
</evidence>
<comment type="caution">
    <text evidence="11">The sequence shown here is derived from an EMBL/GenBank/DDBJ whole genome shotgun (WGS) entry which is preliminary data.</text>
</comment>
<dbReference type="InterPro" id="IPR013083">
    <property type="entry name" value="Znf_RING/FYVE/PHD"/>
</dbReference>
<evidence type="ECO:0000256" key="9">
    <source>
        <dbReference type="SAM" id="MobiDB-lite"/>
    </source>
</evidence>
<keyword evidence="3" id="KW-0808">Transferase</keyword>
<dbReference type="Gene3D" id="1.20.120.1750">
    <property type="match status" value="1"/>
</dbReference>
<evidence type="ECO:0000313" key="11">
    <source>
        <dbReference type="EMBL" id="RDW86460.1"/>
    </source>
</evidence>
<evidence type="ECO:0000256" key="7">
    <source>
        <dbReference type="ARBA" id="ARBA00022786"/>
    </source>
</evidence>
<evidence type="ECO:0000256" key="6">
    <source>
        <dbReference type="ARBA" id="ARBA00022771"/>
    </source>
</evidence>
<dbReference type="CDD" id="cd22584">
    <property type="entry name" value="Rcat_RBR_unk"/>
    <property type="match status" value="1"/>
</dbReference>
<dbReference type="GO" id="GO:0061630">
    <property type="term" value="F:ubiquitin protein ligase activity"/>
    <property type="evidence" value="ECO:0007669"/>
    <property type="project" value="UniProtKB-EC"/>
</dbReference>
<gene>
    <name evidence="11" type="ORF">DSM5745_03102</name>
</gene>
<evidence type="ECO:0000313" key="12">
    <source>
        <dbReference type="Proteomes" id="UP000256690"/>
    </source>
</evidence>
<keyword evidence="12" id="KW-1185">Reference proteome</keyword>
<name>A0A3D8SJF7_9EURO</name>
<dbReference type="OrthoDB" id="9977870at2759"/>
<dbReference type="Pfam" id="PF01485">
    <property type="entry name" value="IBR"/>
    <property type="match status" value="2"/>
</dbReference>
<feature type="domain" description="RING-type" evidence="10">
    <location>
        <begin position="21"/>
        <end position="213"/>
    </location>
</feature>
<dbReference type="InterPro" id="IPR017907">
    <property type="entry name" value="Znf_RING_CS"/>
</dbReference>
<dbReference type="EMBL" id="PVWQ01000003">
    <property type="protein sequence ID" value="RDW86460.1"/>
    <property type="molecule type" value="Genomic_DNA"/>
</dbReference>
<evidence type="ECO:0000256" key="5">
    <source>
        <dbReference type="ARBA" id="ARBA00022737"/>
    </source>
</evidence>
<proteinExistence type="predicted"/>
<dbReference type="RefSeq" id="XP_026605984.1">
    <property type="nucleotide sequence ID" value="XM_026745118.1"/>
</dbReference>
<dbReference type="STRING" id="1810919.A0A3D8SJF7"/>
<organism evidence="11 12">
    <name type="scientific">Aspergillus mulundensis</name>
    <dbReference type="NCBI Taxonomy" id="1810919"/>
    <lineage>
        <taxon>Eukaryota</taxon>
        <taxon>Fungi</taxon>
        <taxon>Dikarya</taxon>
        <taxon>Ascomycota</taxon>
        <taxon>Pezizomycotina</taxon>
        <taxon>Eurotiomycetes</taxon>
        <taxon>Eurotiomycetidae</taxon>
        <taxon>Eurotiales</taxon>
        <taxon>Aspergillaceae</taxon>
        <taxon>Aspergillus</taxon>
        <taxon>Aspergillus subgen. Nidulantes</taxon>
    </lineage>
</organism>
<dbReference type="Proteomes" id="UP000256690">
    <property type="component" value="Unassembled WGS sequence"/>
</dbReference>
<keyword evidence="5" id="KW-0677">Repeat</keyword>
<accession>A0A3D8SJF7</accession>
<evidence type="ECO:0000256" key="1">
    <source>
        <dbReference type="ARBA" id="ARBA00001798"/>
    </source>
</evidence>
<dbReference type="InterPro" id="IPR002867">
    <property type="entry name" value="IBR_dom"/>
</dbReference>
<dbReference type="GO" id="GO:0008270">
    <property type="term" value="F:zinc ion binding"/>
    <property type="evidence" value="ECO:0007669"/>
    <property type="project" value="UniProtKB-KW"/>
</dbReference>
<dbReference type="Gene3D" id="3.30.40.10">
    <property type="entry name" value="Zinc/RING finger domain, C3HC4 (zinc finger)"/>
    <property type="match status" value="1"/>
</dbReference>
<dbReference type="GO" id="GO:0016567">
    <property type="term" value="P:protein ubiquitination"/>
    <property type="evidence" value="ECO:0007669"/>
    <property type="project" value="InterPro"/>
</dbReference>
<evidence type="ECO:0000256" key="4">
    <source>
        <dbReference type="ARBA" id="ARBA00022723"/>
    </source>
</evidence>
<dbReference type="PANTHER" id="PTHR11685">
    <property type="entry name" value="RBR FAMILY RING FINGER AND IBR DOMAIN-CONTAINING"/>
    <property type="match status" value="1"/>
</dbReference>
<dbReference type="SUPFAM" id="SSF57850">
    <property type="entry name" value="RING/U-box"/>
    <property type="match status" value="2"/>
</dbReference>
<dbReference type="EC" id="2.3.2.31" evidence="2"/>
<keyword evidence="8" id="KW-0862">Zinc</keyword>
<reference evidence="11 12" key="1">
    <citation type="journal article" date="2018" name="IMA Fungus">
        <title>IMA Genome-F 9: Draft genome sequence of Annulohypoxylon stygium, Aspergillus mulundensis, Berkeleyomyces basicola (syn. Thielaviopsis basicola), Ceratocystis smalleyi, two Cercospora beticola strains, Coleophoma cylindrospora, Fusarium fracticaudum, Phialophora cf. hyalina, and Morchella septimelata.</title>
        <authorList>
            <person name="Wingfield B.D."/>
            <person name="Bills G.F."/>
            <person name="Dong Y."/>
            <person name="Huang W."/>
            <person name="Nel W.J."/>
            <person name="Swalarsk-Parry B.S."/>
            <person name="Vaghefi N."/>
            <person name="Wilken P.M."/>
            <person name="An Z."/>
            <person name="de Beer Z.W."/>
            <person name="De Vos L."/>
            <person name="Chen L."/>
            <person name="Duong T.A."/>
            <person name="Gao Y."/>
            <person name="Hammerbacher A."/>
            <person name="Kikkert J.R."/>
            <person name="Li Y."/>
            <person name="Li H."/>
            <person name="Li K."/>
            <person name="Li Q."/>
            <person name="Liu X."/>
            <person name="Ma X."/>
            <person name="Naidoo K."/>
            <person name="Pethybridge S.J."/>
            <person name="Sun J."/>
            <person name="Steenkamp E.T."/>
            <person name="van der Nest M.A."/>
            <person name="van Wyk S."/>
            <person name="Wingfield M.J."/>
            <person name="Xiong C."/>
            <person name="Yue Q."/>
            <person name="Zhang X."/>
        </authorList>
    </citation>
    <scope>NUCLEOTIDE SEQUENCE [LARGE SCALE GENOMIC DNA]</scope>
    <source>
        <strain evidence="11 12">DSM 5745</strain>
    </source>
</reference>
<evidence type="ECO:0000256" key="3">
    <source>
        <dbReference type="ARBA" id="ARBA00022679"/>
    </source>
</evidence>
<comment type="catalytic activity">
    <reaction evidence="1">
        <text>[E2 ubiquitin-conjugating enzyme]-S-ubiquitinyl-L-cysteine + [acceptor protein]-L-lysine = [E2 ubiquitin-conjugating enzyme]-L-cysteine + [acceptor protein]-N(6)-ubiquitinyl-L-lysine.</text>
        <dbReference type="EC" id="2.3.2.31"/>
    </reaction>
</comment>
<dbReference type="GeneID" id="38113472"/>
<evidence type="ECO:0000256" key="8">
    <source>
        <dbReference type="ARBA" id="ARBA00022833"/>
    </source>
</evidence>
<sequence>MRAPAVVDAPRIPGPKSKRRPLTDCRACYCPANVLIPSCGHWYCRSCVAELFRRAIKDEAEFPAYCCRGEKLEIAMVRKVLDANLIKQYESKEFEYKTPGKDRVYCCAPTCSEFIHPSLIKDDIATCSECRSRTCIHCKGQAHSGECPPDYALKQLLLLAEKNGWQRCYFCNRVVELEDGCAHISCRCGADFCYKCGGSLDLGESSEECKCYELDVDGREDPAPDDLDIDYRALGVFNIDDTSTSTVELQDSAGFAEGGQDEDECNHEEFRFVQGYFSCELCSDPGYRFCYECRECGILACRRCRRDYLCVR</sequence>
<keyword evidence="7" id="KW-0833">Ubl conjugation pathway</keyword>
<dbReference type="AlphaFoldDB" id="A0A3D8SJF7"/>
<dbReference type="PROSITE" id="PS00518">
    <property type="entry name" value="ZF_RING_1"/>
    <property type="match status" value="1"/>
</dbReference>
<keyword evidence="4" id="KW-0479">Metal-binding</keyword>
<dbReference type="InterPro" id="IPR031127">
    <property type="entry name" value="E3_UB_ligase_RBR"/>
</dbReference>
<dbReference type="PROSITE" id="PS51873">
    <property type="entry name" value="TRIAD"/>
    <property type="match status" value="1"/>
</dbReference>
<dbReference type="CDD" id="cd20335">
    <property type="entry name" value="BRcat_RBR"/>
    <property type="match status" value="1"/>
</dbReference>
<protein>
    <recommendedName>
        <fullName evidence="2">RBR-type E3 ubiquitin transferase</fullName>
        <ecNumber evidence="2">2.3.2.31</ecNumber>
    </recommendedName>
</protein>
<evidence type="ECO:0000259" key="10">
    <source>
        <dbReference type="PROSITE" id="PS51873"/>
    </source>
</evidence>
<keyword evidence="6" id="KW-0863">Zinc-finger</keyword>
<dbReference type="InterPro" id="IPR044066">
    <property type="entry name" value="TRIAD_supradom"/>
</dbReference>